<protein>
    <submittedName>
        <fullName evidence="2">Uncharacterized protein</fullName>
    </submittedName>
</protein>
<feature type="transmembrane region" description="Helical" evidence="1">
    <location>
        <begin position="12"/>
        <end position="28"/>
    </location>
</feature>
<keyword evidence="1" id="KW-0812">Transmembrane</keyword>
<keyword evidence="1" id="KW-1133">Transmembrane helix</keyword>
<evidence type="ECO:0000256" key="1">
    <source>
        <dbReference type="SAM" id="Phobius"/>
    </source>
</evidence>
<comment type="caution">
    <text evidence="2">The sequence shown here is derived from an EMBL/GenBank/DDBJ whole genome shotgun (WGS) entry which is preliminary data.</text>
</comment>
<organism evidence="2 3">
    <name type="scientific">Argiope bruennichi</name>
    <name type="common">Wasp spider</name>
    <name type="synonym">Aranea bruennichi</name>
    <dbReference type="NCBI Taxonomy" id="94029"/>
    <lineage>
        <taxon>Eukaryota</taxon>
        <taxon>Metazoa</taxon>
        <taxon>Ecdysozoa</taxon>
        <taxon>Arthropoda</taxon>
        <taxon>Chelicerata</taxon>
        <taxon>Arachnida</taxon>
        <taxon>Araneae</taxon>
        <taxon>Araneomorphae</taxon>
        <taxon>Entelegynae</taxon>
        <taxon>Araneoidea</taxon>
        <taxon>Araneidae</taxon>
        <taxon>Argiope</taxon>
    </lineage>
</organism>
<keyword evidence="1" id="KW-0472">Membrane</keyword>
<evidence type="ECO:0000313" key="2">
    <source>
        <dbReference type="EMBL" id="KAF8790840.1"/>
    </source>
</evidence>
<dbReference type="AlphaFoldDB" id="A0A8T0FN62"/>
<keyword evidence="3" id="KW-1185">Reference proteome</keyword>
<reference evidence="2" key="2">
    <citation type="submission" date="2020-06" db="EMBL/GenBank/DDBJ databases">
        <authorList>
            <person name="Sheffer M."/>
        </authorList>
    </citation>
    <scope>NUCLEOTIDE SEQUENCE</scope>
</reference>
<gene>
    <name evidence="2" type="ORF">HNY73_005800</name>
</gene>
<dbReference type="InterPro" id="IPR052613">
    <property type="entry name" value="LicD_transferase"/>
</dbReference>
<dbReference type="Proteomes" id="UP000807504">
    <property type="component" value="Unassembled WGS sequence"/>
</dbReference>
<name>A0A8T0FN62_ARGBR</name>
<reference evidence="2" key="1">
    <citation type="journal article" date="2020" name="bioRxiv">
        <title>Chromosome-level reference genome of the European wasp spider Argiope bruennichi: a resource for studies on range expansion and evolutionary adaptation.</title>
        <authorList>
            <person name="Sheffer M.M."/>
            <person name="Hoppe A."/>
            <person name="Krehenwinkel H."/>
            <person name="Uhl G."/>
            <person name="Kuss A.W."/>
            <person name="Jensen L."/>
            <person name="Jensen C."/>
            <person name="Gillespie R.G."/>
            <person name="Hoff K.J."/>
            <person name="Prost S."/>
        </authorList>
    </citation>
    <scope>NUCLEOTIDE SEQUENCE</scope>
</reference>
<evidence type="ECO:0000313" key="3">
    <source>
        <dbReference type="Proteomes" id="UP000807504"/>
    </source>
</evidence>
<proteinExistence type="predicted"/>
<dbReference type="PANTHER" id="PTHR13627:SF32">
    <property type="entry name" value="AGAP006029-PA"/>
    <property type="match status" value="1"/>
</dbReference>
<dbReference type="PANTHER" id="PTHR13627">
    <property type="entry name" value="FUKUTIN RELATED PROTEIN"/>
    <property type="match status" value="1"/>
</dbReference>
<dbReference type="EMBL" id="JABXBU010000011">
    <property type="protein sequence ID" value="KAF8790840.1"/>
    <property type="molecule type" value="Genomic_DNA"/>
</dbReference>
<accession>A0A8T0FN62</accession>
<sequence>MKTVRFQQKRFLILSSIIIFFVVMYVFWNNSQEVTDCFMSKEALKKVEHFLEMVQKPLEELRLTYFLCYNSLWGALKVKGPLPWQNSVDLCVLNKEVAAIDEGFLIRTFKRHSLNIVYNSAGGYYRISRFNELVPSATITVFEEDSITNQMRRVGFIHRMLPPNSCEELNCFPPELIASPIPTISFGDVFVPAPRDGIEIQKYLFPYSWWKEANKQENVTRNSRFH</sequence>